<keyword evidence="4" id="KW-1133">Transmembrane helix</keyword>
<evidence type="ECO:0000256" key="8">
    <source>
        <dbReference type="ARBA" id="ARBA00023303"/>
    </source>
</evidence>
<name>A0AAV1HX44_9CHLO</name>
<dbReference type="PANTHER" id="PTHR45638">
    <property type="entry name" value="CYCLIC NUCLEOTIDE-GATED CATION CHANNEL SUBUNIT A"/>
    <property type="match status" value="1"/>
</dbReference>
<dbReference type="GO" id="GO:0005221">
    <property type="term" value="F:intracellularly cyclic nucleotide-activated monoatomic cation channel activity"/>
    <property type="evidence" value="ECO:0007669"/>
    <property type="project" value="InterPro"/>
</dbReference>
<evidence type="ECO:0000256" key="9">
    <source>
        <dbReference type="SAM" id="MobiDB-lite"/>
    </source>
</evidence>
<dbReference type="AlphaFoldDB" id="A0AAV1HX44"/>
<proteinExistence type="predicted"/>
<keyword evidence="8" id="KW-0407">Ion channel</keyword>
<evidence type="ECO:0000256" key="1">
    <source>
        <dbReference type="ARBA" id="ARBA00004141"/>
    </source>
</evidence>
<dbReference type="SMART" id="SM00100">
    <property type="entry name" value="cNMP"/>
    <property type="match status" value="1"/>
</dbReference>
<dbReference type="PROSITE" id="PS00889">
    <property type="entry name" value="CNMP_BINDING_2"/>
    <property type="match status" value="1"/>
</dbReference>
<dbReference type="GO" id="GO:0044877">
    <property type="term" value="F:protein-containing complex binding"/>
    <property type="evidence" value="ECO:0007669"/>
    <property type="project" value="TreeGrafter"/>
</dbReference>
<dbReference type="InterPro" id="IPR000595">
    <property type="entry name" value="cNMP-bd_dom"/>
</dbReference>
<dbReference type="InterPro" id="IPR050866">
    <property type="entry name" value="CNG_cation_channel"/>
</dbReference>
<dbReference type="EMBL" id="CAUYUE010000002">
    <property type="protein sequence ID" value="CAK0741204.1"/>
    <property type="molecule type" value="Genomic_DNA"/>
</dbReference>
<feature type="domain" description="Cyclic nucleotide-binding" evidence="11">
    <location>
        <begin position="94"/>
        <end position="193"/>
    </location>
</feature>
<feature type="compositionally biased region" description="Low complexity" evidence="9">
    <location>
        <begin position="383"/>
        <end position="392"/>
    </location>
</feature>
<keyword evidence="7" id="KW-1071">Ligand-gated ion channel</keyword>
<keyword evidence="5" id="KW-0406">Ion transport</keyword>
<protein>
    <recommendedName>
        <fullName evidence="11">Cyclic nucleotide-binding domain-containing protein</fullName>
    </recommendedName>
</protein>
<evidence type="ECO:0000313" key="13">
    <source>
        <dbReference type="Proteomes" id="UP001314263"/>
    </source>
</evidence>
<dbReference type="Gene3D" id="2.60.120.10">
    <property type="entry name" value="Jelly Rolls"/>
    <property type="match status" value="1"/>
</dbReference>
<feature type="compositionally biased region" description="Low complexity" evidence="9">
    <location>
        <begin position="297"/>
        <end position="309"/>
    </location>
</feature>
<keyword evidence="3" id="KW-0812">Transmembrane</keyword>
<gene>
    <name evidence="12" type="ORF">CVIRNUC_001307</name>
</gene>
<feature type="region of interest" description="Disordered" evidence="9">
    <location>
        <begin position="297"/>
        <end position="400"/>
    </location>
</feature>
<evidence type="ECO:0000256" key="10">
    <source>
        <dbReference type="SAM" id="SignalP"/>
    </source>
</evidence>
<dbReference type="Pfam" id="PF00027">
    <property type="entry name" value="cNMP_binding"/>
    <property type="match status" value="1"/>
</dbReference>
<dbReference type="Proteomes" id="UP001314263">
    <property type="component" value="Unassembled WGS sequence"/>
</dbReference>
<evidence type="ECO:0000259" key="11">
    <source>
        <dbReference type="PROSITE" id="PS50042"/>
    </source>
</evidence>
<dbReference type="InterPro" id="IPR018490">
    <property type="entry name" value="cNMP-bd_dom_sf"/>
</dbReference>
<dbReference type="PROSITE" id="PS50042">
    <property type="entry name" value="CNMP_BINDING_3"/>
    <property type="match status" value="1"/>
</dbReference>
<comment type="caution">
    <text evidence="12">The sequence shown here is derived from an EMBL/GenBank/DDBJ whole genome shotgun (WGS) entry which is preliminary data.</text>
</comment>
<evidence type="ECO:0000256" key="3">
    <source>
        <dbReference type="ARBA" id="ARBA00022692"/>
    </source>
</evidence>
<evidence type="ECO:0000256" key="6">
    <source>
        <dbReference type="ARBA" id="ARBA00023136"/>
    </source>
</evidence>
<feature type="chain" id="PRO_5043550260" description="Cyclic nucleotide-binding domain-containing protein" evidence="10">
    <location>
        <begin position="24"/>
        <end position="476"/>
    </location>
</feature>
<dbReference type="SUPFAM" id="SSF51206">
    <property type="entry name" value="cAMP-binding domain-like"/>
    <property type="match status" value="1"/>
</dbReference>
<evidence type="ECO:0000256" key="4">
    <source>
        <dbReference type="ARBA" id="ARBA00022989"/>
    </source>
</evidence>
<dbReference type="InterPro" id="IPR014710">
    <property type="entry name" value="RmlC-like_jellyroll"/>
</dbReference>
<dbReference type="GO" id="GO:0016020">
    <property type="term" value="C:membrane"/>
    <property type="evidence" value="ECO:0007669"/>
    <property type="project" value="UniProtKB-SubCell"/>
</dbReference>
<feature type="compositionally biased region" description="Low complexity" evidence="9">
    <location>
        <begin position="338"/>
        <end position="351"/>
    </location>
</feature>
<evidence type="ECO:0000256" key="2">
    <source>
        <dbReference type="ARBA" id="ARBA00022448"/>
    </source>
</evidence>
<feature type="compositionally biased region" description="Pro residues" evidence="9">
    <location>
        <begin position="364"/>
        <end position="376"/>
    </location>
</feature>
<dbReference type="FunFam" id="1.10.287.630:FF:000001">
    <property type="entry name" value="Cyclic nucleotide-gated channel alpha 3"/>
    <property type="match status" value="1"/>
</dbReference>
<accession>A0AAV1HX44</accession>
<evidence type="ECO:0000256" key="7">
    <source>
        <dbReference type="ARBA" id="ARBA00023286"/>
    </source>
</evidence>
<reference evidence="12 13" key="1">
    <citation type="submission" date="2023-10" db="EMBL/GenBank/DDBJ databases">
        <authorList>
            <person name="Maclean D."/>
            <person name="Macfadyen A."/>
        </authorList>
    </citation>
    <scope>NUCLEOTIDE SEQUENCE [LARGE SCALE GENOMIC DNA]</scope>
</reference>
<keyword evidence="10" id="KW-0732">Signal</keyword>
<keyword evidence="13" id="KW-1185">Reference proteome</keyword>
<feature type="region of interest" description="Disordered" evidence="9">
    <location>
        <begin position="433"/>
        <end position="476"/>
    </location>
</feature>
<organism evidence="12 13">
    <name type="scientific">Coccomyxa viridis</name>
    <dbReference type="NCBI Taxonomy" id="1274662"/>
    <lineage>
        <taxon>Eukaryota</taxon>
        <taxon>Viridiplantae</taxon>
        <taxon>Chlorophyta</taxon>
        <taxon>core chlorophytes</taxon>
        <taxon>Trebouxiophyceae</taxon>
        <taxon>Trebouxiophyceae incertae sedis</taxon>
        <taxon>Coccomyxaceae</taxon>
        <taxon>Coccomyxa</taxon>
    </lineage>
</organism>
<dbReference type="CDD" id="cd00038">
    <property type="entry name" value="CAP_ED"/>
    <property type="match status" value="1"/>
</dbReference>
<evidence type="ECO:0000256" key="5">
    <source>
        <dbReference type="ARBA" id="ARBA00023065"/>
    </source>
</evidence>
<keyword evidence="2" id="KW-0813">Transport</keyword>
<feature type="compositionally biased region" description="Basic and acidic residues" evidence="9">
    <location>
        <begin position="437"/>
        <end position="446"/>
    </location>
</feature>
<dbReference type="Gene3D" id="1.10.287.630">
    <property type="entry name" value="Helix hairpin bin"/>
    <property type="match status" value="1"/>
</dbReference>
<comment type="subcellular location">
    <subcellularLocation>
        <location evidence="1">Membrane</location>
        <topology evidence="1">Multi-pass membrane protein</topology>
    </subcellularLocation>
</comment>
<dbReference type="PANTHER" id="PTHR45638:SF11">
    <property type="entry name" value="CYCLIC NUCLEOTIDE-GATED CATION CHANNEL SUBUNIT A"/>
    <property type="match status" value="1"/>
</dbReference>
<evidence type="ECO:0000313" key="12">
    <source>
        <dbReference type="EMBL" id="CAK0741204.1"/>
    </source>
</evidence>
<sequence>MCIWTFLGSIVTTLLIHLNAASSEYTAKITALNQYMAHRKLPQGLRQRIRDSYEARWKAEKHFDEEEIMQELPNSLRTEVCLYTCGDLIASVPFFEDAEEGFTTSVVTLLRPAVYLKDDMVIREGEVSREMYFIKSGAIQVEVDEQVVTVLKKGSYFGEIGLLRACRRTASIRAVSETVDLFVLSKEDFDNVMKEYPESSKAMDLIAEHRLRALHASAAWQSKRDALTDYRSANLGAKIEHVLKMGEDGEEGSTDDGYHSLTLHSVASSAAHHTGNPFAAGNTPRISAGESSTLLAMPSGLAPLPASSSTMAPRTSGPQGPASRGASGLPDIALRPVSRGQKSASSSSQGSPYALQRSWAPEPNSQPPGSSAPPSRPGQFKDLLSSLSLTSSPPKPQPRLSMLRRTASAGDLEHLHFLPDAAANSTVVSEWGAGMGRPDRRLRPESSKPFGILEVPEEGEGAEVKAPLLMTQGRQH</sequence>
<dbReference type="InterPro" id="IPR018488">
    <property type="entry name" value="cNMP-bd_CS"/>
</dbReference>
<keyword evidence="6" id="KW-0472">Membrane</keyword>
<feature type="signal peptide" evidence="10">
    <location>
        <begin position="1"/>
        <end position="23"/>
    </location>
</feature>